<dbReference type="InterPro" id="IPR036396">
    <property type="entry name" value="Cyt_P450_sf"/>
</dbReference>
<dbReference type="AlphaFoldDB" id="A0A2S6ALE6"/>
<accession>A0A2S6ALE6</accession>
<feature type="compositionally biased region" description="Basic residues" evidence="1">
    <location>
        <begin position="87"/>
        <end position="97"/>
    </location>
</feature>
<name>A0A2S6ALE6_9NOCA</name>
<feature type="region of interest" description="Disordered" evidence="1">
    <location>
        <begin position="1"/>
        <end position="119"/>
    </location>
</feature>
<comment type="caution">
    <text evidence="2">The sequence shown here is derived from an EMBL/GenBank/DDBJ whole genome shotgun (WGS) entry which is preliminary data.</text>
</comment>
<evidence type="ECO:0000313" key="3">
    <source>
        <dbReference type="Proteomes" id="UP000239874"/>
    </source>
</evidence>
<organism evidence="2 3">
    <name type="scientific">Nocardia nova</name>
    <dbReference type="NCBI Taxonomy" id="37330"/>
    <lineage>
        <taxon>Bacteria</taxon>
        <taxon>Bacillati</taxon>
        <taxon>Actinomycetota</taxon>
        <taxon>Actinomycetes</taxon>
        <taxon>Mycobacteriales</taxon>
        <taxon>Nocardiaceae</taxon>
        <taxon>Nocardia</taxon>
    </lineage>
</organism>
<gene>
    <name evidence="2" type="ORF">C5E45_21780</name>
</gene>
<dbReference type="Proteomes" id="UP000239874">
    <property type="component" value="Unassembled WGS sequence"/>
</dbReference>
<proteinExistence type="predicted"/>
<evidence type="ECO:0000313" key="2">
    <source>
        <dbReference type="EMBL" id="PPJ36048.1"/>
    </source>
</evidence>
<dbReference type="Gene3D" id="1.10.630.10">
    <property type="entry name" value="Cytochrome P450"/>
    <property type="match status" value="1"/>
</dbReference>
<feature type="compositionally biased region" description="Basic and acidic residues" evidence="1">
    <location>
        <begin position="57"/>
        <end position="76"/>
    </location>
</feature>
<feature type="compositionally biased region" description="Low complexity" evidence="1">
    <location>
        <begin position="25"/>
        <end position="46"/>
    </location>
</feature>
<dbReference type="GO" id="GO:0016705">
    <property type="term" value="F:oxidoreductase activity, acting on paired donors, with incorporation or reduction of molecular oxygen"/>
    <property type="evidence" value="ECO:0007669"/>
    <property type="project" value="InterPro"/>
</dbReference>
<dbReference type="GO" id="GO:0004497">
    <property type="term" value="F:monooxygenase activity"/>
    <property type="evidence" value="ECO:0007669"/>
    <property type="project" value="InterPro"/>
</dbReference>
<evidence type="ECO:0000256" key="1">
    <source>
        <dbReference type="SAM" id="MobiDB-lite"/>
    </source>
</evidence>
<dbReference type="GO" id="GO:0020037">
    <property type="term" value="F:heme binding"/>
    <property type="evidence" value="ECO:0007669"/>
    <property type="project" value="InterPro"/>
</dbReference>
<dbReference type="GO" id="GO:0005506">
    <property type="term" value="F:iron ion binding"/>
    <property type="evidence" value="ECO:0007669"/>
    <property type="project" value="InterPro"/>
</dbReference>
<reference evidence="2 3" key="1">
    <citation type="submission" date="2018-02" db="EMBL/GenBank/DDBJ databases">
        <title>8 Nocardia nova and 1 Nocardia cyriacigeorgica strain used for evolution to TMP-SMX.</title>
        <authorList>
            <person name="Mehta H."/>
            <person name="Weng J."/>
            <person name="Shamoo Y."/>
        </authorList>
    </citation>
    <scope>NUCLEOTIDE SEQUENCE [LARGE SCALE GENOMIC DNA]</scope>
    <source>
        <strain evidence="2 3">MDA3139</strain>
    </source>
</reference>
<dbReference type="SUPFAM" id="SSF48264">
    <property type="entry name" value="Cytochrome P450"/>
    <property type="match status" value="1"/>
</dbReference>
<protein>
    <submittedName>
        <fullName evidence="2">Uncharacterized protein</fullName>
    </submittedName>
</protein>
<dbReference type="EMBL" id="PSZC01000016">
    <property type="protein sequence ID" value="PPJ36048.1"/>
    <property type="molecule type" value="Genomic_DNA"/>
</dbReference>
<sequence length="119" mass="13280">MSRSAAGPRRCRLPAGPARQSGPASTRWRSTTTSGRSGPRSRPRWSAVHLVYAANRDPNRFTDPNRFDIQRPDNEHSGWGTGATTSAHRRRPHRRPSRSMIAAGVRGRRFRGGPDRGRV</sequence>